<keyword evidence="1" id="KW-0732">Signal</keyword>
<comment type="caution">
    <text evidence="2">The sequence shown here is derived from an EMBL/GenBank/DDBJ whole genome shotgun (WGS) entry which is preliminary data.</text>
</comment>
<gene>
    <name evidence="2" type="ORF">ACFQ21_02280</name>
</gene>
<proteinExistence type="predicted"/>
<reference evidence="3" key="1">
    <citation type="journal article" date="2019" name="Int. J. Syst. Evol. Microbiol.">
        <title>The Global Catalogue of Microorganisms (GCM) 10K type strain sequencing project: providing services to taxonomists for standard genome sequencing and annotation.</title>
        <authorList>
            <consortium name="The Broad Institute Genomics Platform"/>
            <consortium name="The Broad Institute Genome Sequencing Center for Infectious Disease"/>
            <person name="Wu L."/>
            <person name="Ma J."/>
        </authorList>
    </citation>
    <scope>NUCLEOTIDE SEQUENCE [LARGE SCALE GENOMIC DNA]</scope>
    <source>
        <strain evidence="3">CCUG 58938</strain>
    </source>
</reference>
<evidence type="ECO:0000313" key="2">
    <source>
        <dbReference type="EMBL" id="MFD0998108.1"/>
    </source>
</evidence>
<evidence type="ECO:0008006" key="4">
    <source>
        <dbReference type="Google" id="ProtNLM"/>
    </source>
</evidence>
<accession>A0ABW3JX14</accession>
<evidence type="ECO:0000313" key="3">
    <source>
        <dbReference type="Proteomes" id="UP001597112"/>
    </source>
</evidence>
<dbReference type="EMBL" id="JBHTKA010000001">
    <property type="protein sequence ID" value="MFD0998108.1"/>
    <property type="molecule type" value="Genomic_DNA"/>
</dbReference>
<name>A0ABW3JX14_9BACT</name>
<feature type="signal peptide" evidence="1">
    <location>
        <begin position="1"/>
        <end position="19"/>
    </location>
</feature>
<feature type="chain" id="PRO_5046754274" description="Lipoprotein" evidence="1">
    <location>
        <begin position="20"/>
        <end position="154"/>
    </location>
</feature>
<dbReference type="Proteomes" id="UP001597112">
    <property type="component" value="Unassembled WGS sequence"/>
</dbReference>
<keyword evidence="3" id="KW-1185">Reference proteome</keyword>
<sequence>MKMRILLFSTLLAAGVLGACSGKKDGHDEHGHDHEHEHAAVSKDEWKEMDDFHLLMADAFHPYKDNKDLEPAKAKAAELAAAAEKWANAPLPEKVNNEEVKSKLQQLKTATASFVETVKSGDDTKIADELTSLHDQFHEIQEVLYVGGHDEHHH</sequence>
<dbReference type="RefSeq" id="WP_377574240.1">
    <property type="nucleotide sequence ID" value="NZ_JBHTKA010000001.1"/>
</dbReference>
<protein>
    <recommendedName>
        <fullName evidence="4">Lipoprotein</fullName>
    </recommendedName>
</protein>
<dbReference type="PROSITE" id="PS51257">
    <property type="entry name" value="PROKAR_LIPOPROTEIN"/>
    <property type="match status" value="1"/>
</dbReference>
<organism evidence="2 3">
    <name type="scientific">Ohtaekwangia kribbensis</name>
    <dbReference type="NCBI Taxonomy" id="688913"/>
    <lineage>
        <taxon>Bacteria</taxon>
        <taxon>Pseudomonadati</taxon>
        <taxon>Bacteroidota</taxon>
        <taxon>Cytophagia</taxon>
        <taxon>Cytophagales</taxon>
        <taxon>Fulvivirgaceae</taxon>
        <taxon>Ohtaekwangia</taxon>
    </lineage>
</organism>
<evidence type="ECO:0000256" key="1">
    <source>
        <dbReference type="SAM" id="SignalP"/>
    </source>
</evidence>